<dbReference type="EMBL" id="CP035282">
    <property type="protein sequence ID" value="QAT61976.1"/>
    <property type="molecule type" value="Genomic_DNA"/>
</dbReference>
<dbReference type="AlphaFoldDB" id="A0A410QDA9"/>
<dbReference type="InterPro" id="IPR012454">
    <property type="entry name" value="DUF1659"/>
</dbReference>
<protein>
    <submittedName>
        <fullName evidence="2">DUF1659 domain-containing protein</fullName>
    </submittedName>
</protein>
<evidence type="ECO:0000259" key="1">
    <source>
        <dbReference type="Pfam" id="PF07872"/>
    </source>
</evidence>
<gene>
    <name evidence="2" type="ORF">EQM13_10455</name>
</gene>
<organism evidence="2 3">
    <name type="scientific">Acidilutibacter cellobiosedens</name>
    <dbReference type="NCBI Taxonomy" id="2507161"/>
    <lineage>
        <taxon>Bacteria</taxon>
        <taxon>Bacillati</taxon>
        <taxon>Bacillota</taxon>
        <taxon>Tissierellia</taxon>
        <taxon>Tissierellales</taxon>
        <taxon>Acidilutibacteraceae</taxon>
        <taxon>Acidilutibacter</taxon>
    </lineage>
</organism>
<name>A0A410QDA9_9FIRM</name>
<dbReference type="Proteomes" id="UP000287969">
    <property type="component" value="Chromosome"/>
</dbReference>
<dbReference type="Pfam" id="PF07872">
    <property type="entry name" value="DUF1659"/>
    <property type="match status" value="1"/>
</dbReference>
<reference evidence="3" key="1">
    <citation type="submission" date="2019-01" db="EMBL/GenBank/DDBJ databases">
        <title>Draft genomes of a novel of Sporanaerobacter strains.</title>
        <authorList>
            <person name="Ma S."/>
        </authorList>
    </citation>
    <scope>NUCLEOTIDE SEQUENCE [LARGE SCALE GENOMIC DNA]</scope>
    <source>
        <strain evidence="3">NJN-17</strain>
    </source>
</reference>
<sequence>MINEYKYESKMKLELDGGMDGDKQITKSKTYGNIKPDTDNEKFYQVAGSISGLQSLPVLKVKRIEEIELEEEE</sequence>
<accession>A0A410QDA9</accession>
<proteinExistence type="predicted"/>
<evidence type="ECO:0000313" key="3">
    <source>
        <dbReference type="Proteomes" id="UP000287969"/>
    </source>
</evidence>
<dbReference type="OrthoDB" id="1708274at2"/>
<dbReference type="RefSeq" id="WP_128752617.1">
    <property type="nucleotide sequence ID" value="NZ_CP035282.1"/>
</dbReference>
<evidence type="ECO:0000313" key="2">
    <source>
        <dbReference type="EMBL" id="QAT61976.1"/>
    </source>
</evidence>
<keyword evidence="3" id="KW-1185">Reference proteome</keyword>
<feature type="domain" description="DUF1659" evidence="1">
    <location>
        <begin position="3"/>
        <end position="71"/>
    </location>
</feature>
<dbReference type="KEGG" id="spoa:EQM13_10455"/>